<sequence length="273" mass="31069">MALAAPAGKLLADGPEPRVLRFGLTPVFLDHREALLRRWRHFLEQRLLRPVRLIQRGSYAEIMELLRLGDLDVAWLCSYPYVIEEERLRLLVTPVYDGRPLYRSYLIVPDSDQDTHTITDLQGRFFAYSDPDSLSGYHLPRHAIFATGADPDGYFARTIMSWTHRNAIKAVAERLVDGAAVDGYVWDMLKQHEPAVVARTRIVSRSRYHGFPPIVARDAFPEEDARHCREVLDSMSDHDEGRGILAALGLDGFDPTSPELYDSVRRIADEMAI</sequence>
<dbReference type="PANTHER" id="PTHR35841:SF1">
    <property type="entry name" value="PHOSPHONATES-BINDING PERIPLASMIC PROTEIN"/>
    <property type="match status" value="1"/>
</dbReference>
<dbReference type="Proteomes" id="UP000189177">
    <property type="component" value="Unassembled WGS sequence"/>
</dbReference>
<keyword evidence="2" id="KW-1185">Reference proteome</keyword>
<dbReference type="AlphaFoldDB" id="A0A1V3A025"/>
<dbReference type="STRING" id="252474.B1A74_04565"/>
<dbReference type="SUPFAM" id="SSF53850">
    <property type="entry name" value="Periplasmic binding protein-like II"/>
    <property type="match status" value="1"/>
</dbReference>
<organism evidence="1 2">
    <name type="scientific">Thioalkalivibrio halophilus</name>
    <dbReference type="NCBI Taxonomy" id="252474"/>
    <lineage>
        <taxon>Bacteria</taxon>
        <taxon>Pseudomonadati</taxon>
        <taxon>Pseudomonadota</taxon>
        <taxon>Gammaproteobacteria</taxon>
        <taxon>Chromatiales</taxon>
        <taxon>Ectothiorhodospiraceae</taxon>
        <taxon>Thioalkalivibrio</taxon>
    </lineage>
</organism>
<name>A0A1V3A025_9GAMM</name>
<comment type="caution">
    <text evidence="1">The sequence shown here is derived from an EMBL/GenBank/DDBJ whole genome shotgun (WGS) entry which is preliminary data.</text>
</comment>
<reference evidence="1 2" key="1">
    <citation type="submission" date="2017-02" db="EMBL/GenBank/DDBJ databases">
        <title>Genomic diversity within the haloalkaliphilic genus Thioalkalivibrio.</title>
        <authorList>
            <person name="Ahn A.-C."/>
            <person name="Meier-Kolthoff J."/>
            <person name="Overmars L."/>
            <person name="Richter M."/>
            <person name="Woyke T."/>
            <person name="Sorokin D.Y."/>
            <person name="Muyzer G."/>
        </authorList>
    </citation>
    <scope>NUCLEOTIDE SEQUENCE [LARGE SCALE GENOMIC DNA]</scope>
    <source>
        <strain evidence="1 2">HL17</strain>
    </source>
</reference>
<gene>
    <name evidence="1" type="ORF">B1A74_04565</name>
</gene>
<evidence type="ECO:0000313" key="2">
    <source>
        <dbReference type="Proteomes" id="UP000189177"/>
    </source>
</evidence>
<dbReference type="OrthoDB" id="9802896at2"/>
<dbReference type="EMBL" id="MUZR01000011">
    <property type="protein sequence ID" value="OOC10710.1"/>
    <property type="molecule type" value="Genomic_DNA"/>
</dbReference>
<dbReference type="Gene3D" id="3.40.190.10">
    <property type="entry name" value="Periplasmic binding protein-like II"/>
    <property type="match status" value="2"/>
</dbReference>
<evidence type="ECO:0008006" key="3">
    <source>
        <dbReference type="Google" id="ProtNLM"/>
    </source>
</evidence>
<evidence type="ECO:0000313" key="1">
    <source>
        <dbReference type="EMBL" id="OOC10710.1"/>
    </source>
</evidence>
<dbReference type="PANTHER" id="PTHR35841">
    <property type="entry name" value="PHOSPHONATES-BINDING PERIPLASMIC PROTEIN"/>
    <property type="match status" value="1"/>
</dbReference>
<protein>
    <recommendedName>
        <fullName evidence="3">ABC transporter substrate-binding protein</fullName>
    </recommendedName>
</protein>
<dbReference type="Pfam" id="PF12974">
    <property type="entry name" value="Phosphonate-bd"/>
    <property type="match status" value="1"/>
</dbReference>
<dbReference type="CDD" id="cd13571">
    <property type="entry name" value="PBP2_PnhD_1"/>
    <property type="match status" value="1"/>
</dbReference>
<accession>A0A1V3A025</accession>
<proteinExistence type="predicted"/>